<protein>
    <submittedName>
        <fullName evidence="1">Uncharacterized protein</fullName>
    </submittedName>
</protein>
<evidence type="ECO:0000313" key="1">
    <source>
        <dbReference type="EMBL" id="KAJ3259536.1"/>
    </source>
</evidence>
<reference evidence="1" key="1">
    <citation type="submission" date="2020-05" db="EMBL/GenBank/DDBJ databases">
        <title>Phylogenomic resolution of chytrid fungi.</title>
        <authorList>
            <person name="Stajich J.E."/>
            <person name="Amses K."/>
            <person name="Simmons R."/>
            <person name="Seto K."/>
            <person name="Myers J."/>
            <person name="Bonds A."/>
            <person name="Quandt C.A."/>
            <person name="Barry K."/>
            <person name="Liu P."/>
            <person name="Grigoriev I."/>
            <person name="Longcore J.E."/>
            <person name="James T.Y."/>
        </authorList>
    </citation>
    <scope>NUCLEOTIDE SEQUENCE</scope>
    <source>
        <strain evidence="1">PLAUS21</strain>
    </source>
</reference>
<gene>
    <name evidence="1" type="ORF">HK103_002089</name>
</gene>
<organism evidence="1 2">
    <name type="scientific">Boothiomyces macroporosus</name>
    <dbReference type="NCBI Taxonomy" id="261099"/>
    <lineage>
        <taxon>Eukaryota</taxon>
        <taxon>Fungi</taxon>
        <taxon>Fungi incertae sedis</taxon>
        <taxon>Chytridiomycota</taxon>
        <taxon>Chytridiomycota incertae sedis</taxon>
        <taxon>Chytridiomycetes</taxon>
        <taxon>Rhizophydiales</taxon>
        <taxon>Terramycetaceae</taxon>
        <taxon>Boothiomyces</taxon>
    </lineage>
</organism>
<comment type="caution">
    <text evidence="1">The sequence shown here is derived from an EMBL/GenBank/DDBJ whole genome shotgun (WGS) entry which is preliminary data.</text>
</comment>
<dbReference type="Proteomes" id="UP001210925">
    <property type="component" value="Unassembled WGS sequence"/>
</dbReference>
<proteinExistence type="predicted"/>
<accession>A0AAD5UJ20</accession>
<keyword evidence="2" id="KW-1185">Reference proteome</keyword>
<dbReference type="AlphaFoldDB" id="A0AAD5UJ20"/>
<dbReference type="EMBL" id="JADGKB010000017">
    <property type="protein sequence ID" value="KAJ3259536.1"/>
    <property type="molecule type" value="Genomic_DNA"/>
</dbReference>
<sequence>MGHPDPVVSHHNACTISIQLAVILKSKGLIQIGTIIKKQSWVSVIGIKREGILGLQMQLPSTFFLLSVISARCMEVPVCMDDSCNADETCFVNMQAACPFIQCIPTPPPQITLAKRRCQIVATCDYTTCDQGYVCEIENSAACPFPKCVAQ</sequence>
<evidence type="ECO:0000313" key="2">
    <source>
        <dbReference type="Proteomes" id="UP001210925"/>
    </source>
</evidence>
<name>A0AAD5UJ20_9FUNG</name>